<evidence type="ECO:0000256" key="5">
    <source>
        <dbReference type="ARBA" id="ARBA00022771"/>
    </source>
</evidence>
<dbReference type="GO" id="GO:0006310">
    <property type="term" value="P:DNA recombination"/>
    <property type="evidence" value="ECO:0007669"/>
    <property type="project" value="TreeGrafter"/>
</dbReference>
<dbReference type="GO" id="GO:0006281">
    <property type="term" value="P:DNA repair"/>
    <property type="evidence" value="ECO:0007669"/>
    <property type="project" value="TreeGrafter"/>
</dbReference>
<dbReference type="SMART" id="SM00493">
    <property type="entry name" value="TOPRIM"/>
    <property type="match status" value="1"/>
</dbReference>
<evidence type="ECO:0000259" key="13">
    <source>
        <dbReference type="PROSITE" id="PS50880"/>
    </source>
</evidence>
<dbReference type="InterPro" id="IPR013497">
    <property type="entry name" value="Topo_IA_cen"/>
</dbReference>
<keyword evidence="4" id="KW-0479">Metal-binding</keyword>
<feature type="domain" description="Topo IA-type catalytic" evidence="15">
    <location>
        <begin position="161"/>
        <end position="575"/>
    </location>
</feature>
<keyword evidence="5 10" id="KW-0863">Zinc-finger</keyword>
<comment type="function">
    <text evidence="11">Introduces a single-strand break via transesterification at a target site in duplex DNA. Releases the supercoiling and torsional tension of DNA introduced during the DNA replication and transcription by transiently cleaving and rejoining one strand of the DNA duplex. The scissile phosphodiester is attacked by the catalytic tyrosine of the enzyme, resulting in the formation of a DNA-(5'-phosphotyrosyl)-enzyme intermediate and the expulsion of a 3'-OH DNA strand.</text>
</comment>
<evidence type="ECO:0000259" key="15">
    <source>
        <dbReference type="PROSITE" id="PS52039"/>
    </source>
</evidence>
<dbReference type="EC" id="5.6.2.1" evidence="3 11"/>
<dbReference type="FunCoup" id="I3EDH5">
    <property type="interactions" value="251"/>
</dbReference>
<name>I3EDH5_NEMP3</name>
<dbReference type="CDD" id="cd00186">
    <property type="entry name" value="TOP1Ac"/>
    <property type="match status" value="1"/>
</dbReference>
<dbReference type="VEuPathDB" id="MicrosporidiaDB:NEQG_02607"/>
<accession>I3EDH5</accession>
<dbReference type="Gene3D" id="2.70.20.10">
    <property type="entry name" value="Topoisomerase I, domain 3"/>
    <property type="match status" value="1"/>
</dbReference>
<dbReference type="Proteomes" id="UP000002872">
    <property type="component" value="Unassembled WGS sequence"/>
</dbReference>
<evidence type="ECO:0000256" key="10">
    <source>
        <dbReference type="PROSITE-ProRule" id="PRU01343"/>
    </source>
</evidence>
<dbReference type="Pfam" id="PF01131">
    <property type="entry name" value="Topoisom_bac"/>
    <property type="match status" value="1"/>
</dbReference>
<dbReference type="InterPro" id="IPR003602">
    <property type="entry name" value="Topo_IA_DNA-bd_dom"/>
</dbReference>
<dbReference type="InterPro" id="IPR010666">
    <property type="entry name" value="Znf_GRF"/>
</dbReference>
<evidence type="ECO:0000256" key="4">
    <source>
        <dbReference type="ARBA" id="ARBA00022723"/>
    </source>
</evidence>
<dbReference type="PROSITE" id="PS52039">
    <property type="entry name" value="TOPO_IA_2"/>
    <property type="match status" value="1"/>
</dbReference>
<dbReference type="PROSITE" id="PS51999">
    <property type="entry name" value="ZF_GRF"/>
    <property type="match status" value="2"/>
</dbReference>
<evidence type="ECO:0000256" key="2">
    <source>
        <dbReference type="ARBA" id="ARBA00009446"/>
    </source>
</evidence>
<organism evidence="16 17">
    <name type="scientific">Nematocida parisii (strain ERTm3)</name>
    <name type="common">Nematode killer fungus</name>
    <dbReference type="NCBI Taxonomy" id="935791"/>
    <lineage>
        <taxon>Eukaryota</taxon>
        <taxon>Fungi</taxon>
        <taxon>Fungi incertae sedis</taxon>
        <taxon>Microsporidia</taxon>
        <taxon>Nematocida</taxon>
    </lineage>
</organism>
<feature type="domain" description="GRF-type" evidence="14">
    <location>
        <begin position="735"/>
        <end position="774"/>
    </location>
</feature>
<dbReference type="OMA" id="VIHNVYS"/>
<keyword evidence="7 11" id="KW-0799">Topoisomerase</keyword>
<dbReference type="Pfam" id="PF06839">
    <property type="entry name" value="Zn_ribbon_GRF"/>
    <property type="match status" value="2"/>
</dbReference>
<dbReference type="InterPro" id="IPR023406">
    <property type="entry name" value="Topo_IA_AS"/>
</dbReference>
<dbReference type="Gene3D" id="1.10.460.10">
    <property type="entry name" value="Topoisomerase I, domain 2"/>
    <property type="match status" value="1"/>
</dbReference>
<dbReference type="InterPro" id="IPR006171">
    <property type="entry name" value="TOPRIM_dom"/>
</dbReference>
<dbReference type="GO" id="GO:0005634">
    <property type="term" value="C:nucleus"/>
    <property type="evidence" value="ECO:0007669"/>
    <property type="project" value="TreeGrafter"/>
</dbReference>
<dbReference type="HOGENOM" id="CLU_002929_1_1_1"/>
<comment type="catalytic activity">
    <reaction evidence="1 11">
        <text>ATP-independent breakage of single-stranded DNA, followed by passage and rejoining.</text>
        <dbReference type="EC" id="5.6.2.1"/>
    </reaction>
</comment>
<dbReference type="InterPro" id="IPR034144">
    <property type="entry name" value="TOPRIM_TopoIII"/>
</dbReference>
<keyword evidence="17" id="KW-1185">Reference proteome</keyword>
<reference evidence="16" key="1">
    <citation type="submission" date="2011-01" db="EMBL/GenBank/DDBJ databases">
        <title>The Genome Sequence of Nematocida parisii strain ERTm3.</title>
        <authorList>
            <consortium name="The Broad Institute Genome Sequencing Platform"/>
            <consortium name="The Broad Institute Genome Sequencing Center for Infectious Disease"/>
            <person name="Cuomo C."/>
            <person name="Troemel E."/>
            <person name="Young S.K."/>
            <person name="Zeng Q."/>
            <person name="Gargeya S."/>
            <person name="Fitzgerald M."/>
            <person name="Haas B."/>
            <person name="Abouelleil A."/>
            <person name="Alvarado L."/>
            <person name="Arachchi H.M."/>
            <person name="Berlin A."/>
            <person name="Chapman S.B."/>
            <person name="Gearin G."/>
            <person name="Goldberg J."/>
            <person name="Griggs A."/>
            <person name="Gujja S."/>
            <person name="Hansen M."/>
            <person name="Heiman D."/>
            <person name="Howarth C."/>
            <person name="Larimer J."/>
            <person name="Lui A."/>
            <person name="MacDonald P.J.P."/>
            <person name="McCowen C."/>
            <person name="Montmayeur A."/>
            <person name="Murphy C."/>
            <person name="Neiman D."/>
            <person name="Pearson M."/>
            <person name="Priest M."/>
            <person name="Roberts A."/>
            <person name="Saif S."/>
            <person name="Shea T."/>
            <person name="Sisk P."/>
            <person name="Stolte C."/>
            <person name="Sykes S."/>
            <person name="Wortman J."/>
            <person name="Nusbaum C."/>
            <person name="Birren B."/>
        </authorList>
    </citation>
    <scope>NUCLEOTIDE SEQUENCE</scope>
    <source>
        <strain evidence="16">ERTm3</strain>
    </source>
</reference>
<dbReference type="GO" id="GO:0003917">
    <property type="term" value="F:DNA topoisomerase type I (single strand cut, ATP-independent) activity"/>
    <property type="evidence" value="ECO:0007669"/>
    <property type="project" value="UniProtKB-EC"/>
</dbReference>
<dbReference type="OrthoDB" id="430051at2759"/>
<keyword evidence="8 11" id="KW-0238">DNA-binding</keyword>
<dbReference type="GO" id="GO:0006265">
    <property type="term" value="P:DNA topological change"/>
    <property type="evidence" value="ECO:0007669"/>
    <property type="project" value="InterPro"/>
</dbReference>
<feature type="domain" description="Toprim" evidence="13">
    <location>
        <begin position="2"/>
        <end position="146"/>
    </location>
</feature>
<evidence type="ECO:0000256" key="8">
    <source>
        <dbReference type="ARBA" id="ARBA00023125"/>
    </source>
</evidence>
<dbReference type="Gene3D" id="3.40.50.140">
    <property type="match status" value="1"/>
</dbReference>
<dbReference type="InterPro" id="IPR013826">
    <property type="entry name" value="Topo_IA_cen_sub3"/>
</dbReference>
<dbReference type="InterPro" id="IPR023405">
    <property type="entry name" value="Topo_IA_core_domain"/>
</dbReference>
<dbReference type="InParanoid" id="I3EDH5"/>
<evidence type="ECO:0000259" key="14">
    <source>
        <dbReference type="PROSITE" id="PS51999"/>
    </source>
</evidence>
<dbReference type="SMART" id="SM00436">
    <property type="entry name" value="TOP1Bc"/>
    <property type="match status" value="1"/>
</dbReference>
<evidence type="ECO:0000256" key="12">
    <source>
        <dbReference type="SAM" id="MobiDB-lite"/>
    </source>
</evidence>
<dbReference type="GO" id="GO:0008270">
    <property type="term" value="F:zinc ion binding"/>
    <property type="evidence" value="ECO:0007669"/>
    <property type="project" value="UniProtKB-KW"/>
</dbReference>
<dbReference type="STRING" id="935791.I3EDH5"/>
<evidence type="ECO:0000256" key="11">
    <source>
        <dbReference type="RuleBase" id="RU362092"/>
    </source>
</evidence>
<dbReference type="FunFam" id="3.40.50.140:FF:000003">
    <property type="entry name" value="DNA topoisomerase"/>
    <property type="match status" value="1"/>
</dbReference>
<dbReference type="Pfam" id="PF01751">
    <property type="entry name" value="Toprim"/>
    <property type="match status" value="1"/>
</dbReference>
<dbReference type="PROSITE" id="PS50880">
    <property type="entry name" value="TOPRIM"/>
    <property type="match status" value="1"/>
</dbReference>
<keyword evidence="9 11" id="KW-0413">Isomerase</keyword>
<dbReference type="InterPro" id="IPR003601">
    <property type="entry name" value="Topo_IA_2"/>
</dbReference>
<evidence type="ECO:0000256" key="6">
    <source>
        <dbReference type="ARBA" id="ARBA00022833"/>
    </source>
</evidence>
<dbReference type="SMART" id="SM00437">
    <property type="entry name" value="TOP1Ac"/>
    <property type="match status" value="1"/>
</dbReference>
<feature type="region of interest" description="Disordered" evidence="12">
    <location>
        <begin position="618"/>
        <end position="640"/>
    </location>
</feature>
<protein>
    <recommendedName>
        <fullName evidence="3 11">DNA topoisomerase</fullName>
        <ecNumber evidence="3 11">5.6.2.1</ecNumber>
    </recommendedName>
</protein>
<feature type="compositionally biased region" description="Polar residues" evidence="12">
    <location>
        <begin position="621"/>
        <end position="640"/>
    </location>
</feature>
<dbReference type="PRINTS" id="PR00417">
    <property type="entry name" value="PRTPISMRASEI"/>
</dbReference>
<sequence>MRILNVAEKPSVAKSLADILSNGRAQFSKGYNKYCSVFRFNHCIEGIPCEMVFTSVLGHLYSLEFAKKTSWTEIDPIELFEEDIRWIIPKEMADVSRTLVHLSKDCDMLIIWTDCDREGENIGMQVANLVRDRIREVKRARFSGLSKYDVMHAVENLCRLNAYESKAVESRIEIDLRIGAALTRLQTLQLQNILDSKSVISYGSCQIPTLGFVCEREESIEEFVEEKNWTIEAEVQNNGERGVFKWERGVVYDEDYAGIKLRTISGEELVVNKVEIKKRHKSRPWPLRTVELQKFFARGHGVSSSHELMNIAESLYTSGYISYPRTETDVFSSQFNYKDPLAALKGDSVLSEYAKKLVPGRPSAGRHNDQAHTPIYPLKAGSGLKGKERAVYEYIARRFLACYSADAEGEEELIECQVKEEKFIRKMLKVIKKNYLEIFIYEKWGDTEIDLALKEGQTVKWAPNKKESHTNKPHLLTEAELIAKMDSNGIGTDATIHDHIERIKTRMYIEMINKNSIRSTWLGRSLINGYKSIGLTINQPYLRKEFECNLKRVCSGEFPSSDLIAQEIIKYKEIYTIMEKNMPKFKEEFTKNKTSGDGGEIEEKSQNKYTRYKKIEDSRSITKTQTHSNISSLKSRYQKPNSLKPEISGYSGYRAENQYDSGENRYTKKKKEAKEPFDGINIEGSFKTALDINRATINDRSISDILKQKEESCIAASDASNNSFVLTLPKGTIVCGCNIKAKEAIVKKEGPNKGKLFYTCSAGQCDYFGWGDSANVKKSSEQAKPYRKENQPAKNRNIKTVVKDSIKCECGASAIYLLSKTEKNKNRGFFKCNKNYKPCTFFKWEDEATQNKN</sequence>
<proteinExistence type="inferred from homology"/>
<feature type="domain" description="GRF-type" evidence="14">
    <location>
        <begin position="808"/>
        <end position="848"/>
    </location>
</feature>
<evidence type="ECO:0000256" key="3">
    <source>
        <dbReference type="ARBA" id="ARBA00012891"/>
    </source>
</evidence>
<dbReference type="PANTHER" id="PTHR11390:SF21">
    <property type="entry name" value="DNA TOPOISOMERASE 3-ALPHA"/>
    <property type="match status" value="1"/>
</dbReference>
<dbReference type="PANTHER" id="PTHR11390">
    <property type="entry name" value="PROKARYOTIC DNA TOPOISOMERASE"/>
    <property type="match status" value="1"/>
</dbReference>
<evidence type="ECO:0000256" key="7">
    <source>
        <dbReference type="ARBA" id="ARBA00023029"/>
    </source>
</evidence>
<dbReference type="InterPro" id="IPR013825">
    <property type="entry name" value="Topo_IA_cen_sub2"/>
</dbReference>
<dbReference type="Gene3D" id="1.10.290.10">
    <property type="entry name" value="Topoisomerase I, domain 4"/>
    <property type="match status" value="1"/>
</dbReference>
<dbReference type="EMBL" id="GL870884">
    <property type="protein sequence ID" value="EIJ87272.1"/>
    <property type="molecule type" value="Genomic_DNA"/>
</dbReference>
<dbReference type="PROSITE" id="PS00396">
    <property type="entry name" value="TOPO_IA_1"/>
    <property type="match status" value="1"/>
</dbReference>
<dbReference type="InterPro" id="IPR000380">
    <property type="entry name" value="Topo_IA"/>
</dbReference>
<dbReference type="GO" id="GO:0031422">
    <property type="term" value="C:RecQ family helicase-topoisomerase III complex"/>
    <property type="evidence" value="ECO:0007669"/>
    <property type="project" value="TreeGrafter"/>
</dbReference>
<evidence type="ECO:0000313" key="17">
    <source>
        <dbReference type="Proteomes" id="UP000002872"/>
    </source>
</evidence>
<gene>
    <name evidence="16" type="ORF">NEQG_02607</name>
</gene>
<dbReference type="AlphaFoldDB" id="I3EDH5"/>
<dbReference type="SUPFAM" id="SSF56712">
    <property type="entry name" value="Prokaryotic type I DNA topoisomerase"/>
    <property type="match status" value="1"/>
</dbReference>
<evidence type="ECO:0000313" key="16">
    <source>
        <dbReference type="EMBL" id="EIJ87272.1"/>
    </source>
</evidence>
<evidence type="ECO:0000256" key="1">
    <source>
        <dbReference type="ARBA" id="ARBA00000213"/>
    </source>
</evidence>
<keyword evidence="6" id="KW-0862">Zinc</keyword>
<dbReference type="CDD" id="cd03362">
    <property type="entry name" value="TOPRIM_TopoIA_TopoIII"/>
    <property type="match status" value="1"/>
</dbReference>
<evidence type="ECO:0000256" key="9">
    <source>
        <dbReference type="ARBA" id="ARBA00023235"/>
    </source>
</evidence>
<dbReference type="InterPro" id="IPR013824">
    <property type="entry name" value="Topo_IA_cen_sub1"/>
</dbReference>
<dbReference type="GO" id="GO:0003677">
    <property type="term" value="F:DNA binding"/>
    <property type="evidence" value="ECO:0007669"/>
    <property type="project" value="UniProtKB-KW"/>
</dbReference>
<comment type="similarity">
    <text evidence="2 11">Belongs to the type IA topoisomerase family.</text>
</comment>